<dbReference type="SUPFAM" id="SSF56349">
    <property type="entry name" value="DNA breaking-rejoining enzymes"/>
    <property type="match status" value="1"/>
</dbReference>
<dbReference type="KEGG" id="dti:Desti_3365"/>
<evidence type="ECO:0000256" key="3">
    <source>
        <dbReference type="ARBA" id="ARBA00023172"/>
    </source>
</evidence>
<name>I4C8X9_DESTA</name>
<dbReference type="PANTHER" id="PTHR30349">
    <property type="entry name" value="PHAGE INTEGRASE-RELATED"/>
    <property type="match status" value="1"/>
</dbReference>
<accession>I4C8X9</accession>
<dbReference type="InterPro" id="IPR013762">
    <property type="entry name" value="Integrase-like_cat_sf"/>
</dbReference>
<dbReference type="Gene3D" id="1.10.443.10">
    <property type="entry name" value="Intergrase catalytic core"/>
    <property type="match status" value="1"/>
</dbReference>
<dbReference type="GO" id="GO:0015074">
    <property type="term" value="P:DNA integration"/>
    <property type="evidence" value="ECO:0007669"/>
    <property type="project" value="InterPro"/>
</dbReference>
<dbReference type="Gene3D" id="1.10.150.130">
    <property type="match status" value="1"/>
</dbReference>
<proteinExistence type="inferred from homology"/>
<feature type="domain" description="Tyr recombinase" evidence="5">
    <location>
        <begin position="189"/>
        <end position="373"/>
    </location>
</feature>
<organism evidence="6 7">
    <name type="scientific">Desulfomonile tiedjei (strain ATCC 49306 / DSM 6799 / DCB-1)</name>
    <dbReference type="NCBI Taxonomy" id="706587"/>
    <lineage>
        <taxon>Bacteria</taxon>
        <taxon>Pseudomonadati</taxon>
        <taxon>Thermodesulfobacteriota</taxon>
        <taxon>Desulfomonilia</taxon>
        <taxon>Desulfomonilales</taxon>
        <taxon>Desulfomonilaceae</taxon>
        <taxon>Desulfomonile</taxon>
    </lineage>
</organism>
<dbReference type="GO" id="GO:0006310">
    <property type="term" value="P:DNA recombination"/>
    <property type="evidence" value="ECO:0007669"/>
    <property type="project" value="UniProtKB-KW"/>
</dbReference>
<evidence type="ECO:0000259" key="5">
    <source>
        <dbReference type="PROSITE" id="PS51898"/>
    </source>
</evidence>
<dbReference type="InterPro" id="IPR050090">
    <property type="entry name" value="Tyrosine_recombinase_XerCD"/>
</dbReference>
<evidence type="ECO:0000256" key="2">
    <source>
        <dbReference type="ARBA" id="ARBA00023125"/>
    </source>
</evidence>
<evidence type="ECO:0000313" key="6">
    <source>
        <dbReference type="EMBL" id="AFM26020.1"/>
    </source>
</evidence>
<dbReference type="AlphaFoldDB" id="I4C8X9"/>
<keyword evidence="7" id="KW-1185">Reference proteome</keyword>
<comment type="similarity">
    <text evidence="1">Belongs to the 'phage' integrase family.</text>
</comment>
<dbReference type="STRING" id="706587.Desti_3365"/>
<dbReference type="HOGENOM" id="CLU_715211_0_0_7"/>
<dbReference type="RefSeq" id="WP_014811154.1">
    <property type="nucleotide sequence ID" value="NC_018025.1"/>
</dbReference>
<sequence length="425" mass="48347">MVKDRDGSLFIYFYPFGGKKKVGIKLPTVKRKKEAERIEMAILVAIRSGDYSGLDAVSREACIRMFKNQNLAIPPDLGGDELKEDLTYRDACKIFITDPGIHDSPGRWRHELSLANIGAKIGVNRPIKSVWIPELEQYQRDRLTDKVSPATVNRELVSLSKLFSVLIKHRLIEVNPVRLLDSLSARDGERQVYISFKDVQSIIARTPEWFRPLALTAYYTGMRRGEILGLTKKQVNLSKRIIVLAPQNTKEAHWKRVPIHKDLVPILESSLENGKRKVTSLSNKLFLFYDKTGPRPLELETFKNVWPRACEALGLKEPWPRFHDLRHTWRTNARRSKMDPQIAESILGHQTKARSVSERYGRISDEELVNAIDQMTFDHGETEILVANDVAGLSSKSSNSVVTGKQSKEKKATLHRDPVLMISSS</sequence>
<evidence type="ECO:0000256" key="4">
    <source>
        <dbReference type="SAM" id="MobiDB-lite"/>
    </source>
</evidence>
<dbReference type="eggNOG" id="COG0582">
    <property type="taxonomic scope" value="Bacteria"/>
</dbReference>
<dbReference type="PROSITE" id="PS51898">
    <property type="entry name" value="TYR_RECOMBINASE"/>
    <property type="match status" value="1"/>
</dbReference>
<dbReference type="InterPro" id="IPR010998">
    <property type="entry name" value="Integrase_recombinase_N"/>
</dbReference>
<dbReference type="EMBL" id="CP003360">
    <property type="protein sequence ID" value="AFM26020.1"/>
    <property type="molecule type" value="Genomic_DNA"/>
</dbReference>
<evidence type="ECO:0000256" key="1">
    <source>
        <dbReference type="ARBA" id="ARBA00008857"/>
    </source>
</evidence>
<dbReference type="InterPro" id="IPR002104">
    <property type="entry name" value="Integrase_catalytic"/>
</dbReference>
<gene>
    <name evidence="6" type="ordered locus">Desti_3365</name>
</gene>
<dbReference type="CDD" id="cd00796">
    <property type="entry name" value="INT_Rci_Hp1_C"/>
    <property type="match status" value="1"/>
</dbReference>
<protein>
    <submittedName>
        <fullName evidence="6">Site-specific recombinase XerD</fullName>
    </submittedName>
</protein>
<feature type="region of interest" description="Disordered" evidence="4">
    <location>
        <begin position="395"/>
        <end position="425"/>
    </location>
</feature>
<dbReference type="Proteomes" id="UP000006055">
    <property type="component" value="Chromosome"/>
</dbReference>
<keyword evidence="3" id="KW-0233">DNA recombination</keyword>
<dbReference type="PANTHER" id="PTHR30349:SF41">
    <property type="entry name" value="INTEGRASE_RECOMBINASE PROTEIN MJ0367-RELATED"/>
    <property type="match status" value="1"/>
</dbReference>
<reference evidence="7" key="1">
    <citation type="submission" date="2012-06" db="EMBL/GenBank/DDBJ databases">
        <title>Complete sequence of chromosome of Desulfomonile tiedjei DSM 6799.</title>
        <authorList>
            <person name="Lucas S."/>
            <person name="Copeland A."/>
            <person name="Lapidus A."/>
            <person name="Glavina del Rio T."/>
            <person name="Dalin E."/>
            <person name="Tice H."/>
            <person name="Bruce D."/>
            <person name="Goodwin L."/>
            <person name="Pitluck S."/>
            <person name="Peters L."/>
            <person name="Ovchinnikova G."/>
            <person name="Zeytun A."/>
            <person name="Lu M."/>
            <person name="Kyrpides N."/>
            <person name="Mavromatis K."/>
            <person name="Ivanova N."/>
            <person name="Brettin T."/>
            <person name="Detter J.C."/>
            <person name="Han C."/>
            <person name="Larimer F."/>
            <person name="Land M."/>
            <person name="Hauser L."/>
            <person name="Markowitz V."/>
            <person name="Cheng J.-F."/>
            <person name="Hugenholtz P."/>
            <person name="Woyke T."/>
            <person name="Wu D."/>
            <person name="Spring S."/>
            <person name="Schroeder M."/>
            <person name="Brambilla E."/>
            <person name="Klenk H.-P."/>
            <person name="Eisen J.A."/>
        </authorList>
    </citation>
    <scope>NUCLEOTIDE SEQUENCE [LARGE SCALE GENOMIC DNA]</scope>
    <source>
        <strain evidence="7">ATCC 49306 / DSM 6799 / DCB-1</strain>
    </source>
</reference>
<feature type="compositionally biased region" description="Polar residues" evidence="4">
    <location>
        <begin position="395"/>
        <end position="405"/>
    </location>
</feature>
<dbReference type="Pfam" id="PF00589">
    <property type="entry name" value="Phage_integrase"/>
    <property type="match status" value="1"/>
</dbReference>
<dbReference type="GO" id="GO:0003677">
    <property type="term" value="F:DNA binding"/>
    <property type="evidence" value="ECO:0007669"/>
    <property type="project" value="UniProtKB-KW"/>
</dbReference>
<feature type="compositionally biased region" description="Basic and acidic residues" evidence="4">
    <location>
        <begin position="406"/>
        <end position="418"/>
    </location>
</feature>
<evidence type="ECO:0000313" key="7">
    <source>
        <dbReference type="Proteomes" id="UP000006055"/>
    </source>
</evidence>
<dbReference type="OrthoDB" id="5429327at2"/>
<dbReference type="InterPro" id="IPR011010">
    <property type="entry name" value="DNA_brk_join_enz"/>
</dbReference>
<keyword evidence="2" id="KW-0238">DNA-binding</keyword>